<organism evidence="2 3">
    <name type="scientific">Lithohypha guttulata</name>
    <dbReference type="NCBI Taxonomy" id="1690604"/>
    <lineage>
        <taxon>Eukaryota</taxon>
        <taxon>Fungi</taxon>
        <taxon>Dikarya</taxon>
        <taxon>Ascomycota</taxon>
        <taxon>Pezizomycotina</taxon>
        <taxon>Eurotiomycetes</taxon>
        <taxon>Chaetothyriomycetidae</taxon>
        <taxon>Chaetothyriales</taxon>
        <taxon>Trichomeriaceae</taxon>
        <taxon>Lithohypha</taxon>
    </lineage>
</organism>
<dbReference type="InterPro" id="IPR029058">
    <property type="entry name" value="AB_hydrolase_fold"/>
</dbReference>
<protein>
    <recommendedName>
        <fullName evidence="1">AB hydrolase-1 domain-containing protein</fullName>
    </recommendedName>
</protein>
<evidence type="ECO:0000313" key="3">
    <source>
        <dbReference type="Proteomes" id="UP001309876"/>
    </source>
</evidence>
<evidence type="ECO:0000259" key="1">
    <source>
        <dbReference type="Pfam" id="PF12697"/>
    </source>
</evidence>
<gene>
    <name evidence="2" type="ORF">LTR05_002910</name>
</gene>
<feature type="domain" description="AB hydrolase-1" evidence="1">
    <location>
        <begin position="63"/>
        <end position="305"/>
    </location>
</feature>
<dbReference type="SUPFAM" id="SSF53474">
    <property type="entry name" value="alpha/beta-Hydrolases"/>
    <property type="match status" value="1"/>
</dbReference>
<comment type="caution">
    <text evidence="2">The sequence shown here is derived from an EMBL/GenBank/DDBJ whole genome shotgun (WGS) entry which is preliminary data.</text>
</comment>
<dbReference type="EMBL" id="JAVRRJ010000002">
    <property type="protein sequence ID" value="KAK5088689.1"/>
    <property type="molecule type" value="Genomic_DNA"/>
</dbReference>
<proteinExistence type="predicted"/>
<keyword evidence="3" id="KW-1185">Reference proteome</keyword>
<accession>A0AAN7T404</accession>
<dbReference type="InterPro" id="IPR000073">
    <property type="entry name" value="AB_hydrolase_1"/>
</dbReference>
<dbReference type="AlphaFoldDB" id="A0AAN7T404"/>
<sequence>MFLVDAITSLFTLQWTQQEPKYRPLPPHVKRTLVKTPNGDLELLVCEPATSSASKTTPSHPPIFFTHGGCGSAGVYLEWITYLYEHNYSGTMYAYSVRNHGASYSLPYLRMVLSTPFEAIQADMVSCLEHAIRREEEQNSTTRLPIVVGHSSGGGLSQSLLSGTFSDPKLRIRASGLCLVGAITSFGSYDLYWNWLKNDPFFPLRSLFHLQHPNSPLSTEQLVHNAFFGHKYPKSRTGDFKQWMPAYESMGWPVGMVGNSFWAWANGKPSWLNTKDIVSNIQNAGDGKDKICVMIGREDMMYRPWMWEKQCGLYRGALEELKHEKKMDETAMPQTSSDDSIEAVSVKSEGGVRLVLVDDSGHHVQNDVYCDQAAEALLRWANQV</sequence>
<dbReference type="Pfam" id="PF12697">
    <property type="entry name" value="Abhydrolase_6"/>
    <property type="match status" value="1"/>
</dbReference>
<dbReference type="Proteomes" id="UP001309876">
    <property type="component" value="Unassembled WGS sequence"/>
</dbReference>
<reference evidence="2 3" key="1">
    <citation type="submission" date="2023-08" db="EMBL/GenBank/DDBJ databases">
        <title>Black Yeasts Isolated from many extreme environments.</title>
        <authorList>
            <person name="Coleine C."/>
            <person name="Stajich J.E."/>
            <person name="Selbmann L."/>
        </authorList>
    </citation>
    <scope>NUCLEOTIDE SEQUENCE [LARGE SCALE GENOMIC DNA]</scope>
    <source>
        <strain evidence="2 3">CCFEE 5910</strain>
    </source>
</reference>
<evidence type="ECO:0000313" key="2">
    <source>
        <dbReference type="EMBL" id="KAK5088689.1"/>
    </source>
</evidence>
<name>A0AAN7T404_9EURO</name>
<dbReference type="Gene3D" id="3.40.50.1820">
    <property type="entry name" value="alpha/beta hydrolase"/>
    <property type="match status" value="1"/>
</dbReference>